<evidence type="ECO:0000313" key="3">
    <source>
        <dbReference type="Proteomes" id="UP000193450"/>
    </source>
</evidence>
<dbReference type="Pfam" id="PF05118">
    <property type="entry name" value="Asp_Arg_Hydrox"/>
    <property type="match status" value="1"/>
</dbReference>
<gene>
    <name evidence="2" type="ORF">BST96_19770</name>
</gene>
<dbReference type="OrthoDB" id="1441538at2"/>
<dbReference type="Proteomes" id="UP000193450">
    <property type="component" value="Chromosome"/>
</dbReference>
<name>A0A1X9NDM2_9GAMM</name>
<proteinExistence type="predicted"/>
<dbReference type="RefSeq" id="WP_085760339.1">
    <property type="nucleotide sequence ID" value="NZ_CP019343.1"/>
</dbReference>
<dbReference type="SUPFAM" id="SSF51197">
    <property type="entry name" value="Clavaminate synthase-like"/>
    <property type="match status" value="1"/>
</dbReference>
<organism evidence="2 3">
    <name type="scientific">Oceanicoccus sagamiensis</name>
    <dbReference type="NCBI Taxonomy" id="716816"/>
    <lineage>
        <taxon>Bacteria</taxon>
        <taxon>Pseudomonadati</taxon>
        <taxon>Pseudomonadota</taxon>
        <taxon>Gammaproteobacteria</taxon>
        <taxon>Cellvibrionales</taxon>
        <taxon>Spongiibacteraceae</taxon>
        <taxon>Oceanicoccus</taxon>
    </lineage>
</organism>
<dbReference type="STRING" id="716816.BST96_19770"/>
<dbReference type="Gene3D" id="2.60.120.330">
    <property type="entry name" value="B-lactam Antibiotic, Isopenicillin N Synthase, Chain"/>
    <property type="match status" value="1"/>
</dbReference>
<dbReference type="AlphaFoldDB" id="A0A1X9NDM2"/>
<accession>A0A1X9NDM2</accession>
<evidence type="ECO:0000313" key="2">
    <source>
        <dbReference type="EMBL" id="ARN76138.1"/>
    </source>
</evidence>
<sequence>MNIKGDFIKIDDFDITDIKARVLDISEDIWNADAFRQKTFEVHKHTQTIKLIMDEDGRHTGPTLHPIYHELENVITPVENCIRRNYNNTLKAKKLRKKNPAGYFIRMILVRLNAKGIIPKHVDTGETLMKCHRIHLPIITNEKNIFSVGESSKALKAGEIWEINNRHEHGVVNSSDEGRIHLIMDYVLPGEKVKDTDGSNLTC</sequence>
<reference evidence="2 3" key="1">
    <citation type="submission" date="2016-11" db="EMBL/GenBank/DDBJ databases">
        <title>Trade-off between light-utilization and light-protection in marine flavobacteria.</title>
        <authorList>
            <person name="Kumagai Y."/>
        </authorList>
    </citation>
    <scope>NUCLEOTIDE SEQUENCE [LARGE SCALE GENOMIC DNA]</scope>
    <source>
        <strain evidence="2 3">NBRC 107125</strain>
    </source>
</reference>
<keyword evidence="3" id="KW-1185">Reference proteome</keyword>
<evidence type="ECO:0000259" key="1">
    <source>
        <dbReference type="Pfam" id="PF05118"/>
    </source>
</evidence>
<dbReference type="EMBL" id="CP019343">
    <property type="protein sequence ID" value="ARN76138.1"/>
    <property type="molecule type" value="Genomic_DNA"/>
</dbReference>
<dbReference type="InterPro" id="IPR007803">
    <property type="entry name" value="Asp/Arg/Pro-Hydrxlase"/>
</dbReference>
<protein>
    <recommendedName>
        <fullName evidence="1">Aspartyl/asparaginy/proline hydroxylase domain-containing protein</fullName>
    </recommendedName>
</protein>
<dbReference type="KEGG" id="osg:BST96_19770"/>
<feature type="domain" description="Aspartyl/asparaginy/proline hydroxylase" evidence="1">
    <location>
        <begin position="105"/>
        <end position="187"/>
    </location>
</feature>
<dbReference type="InterPro" id="IPR027443">
    <property type="entry name" value="IPNS-like_sf"/>
</dbReference>